<dbReference type="AlphaFoldDB" id="A0A6A6ABF1"/>
<dbReference type="InterPro" id="IPR003593">
    <property type="entry name" value="AAA+_ATPase"/>
</dbReference>
<evidence type="ECO:0000256" key="1">
    <source>
        <dbReference type="SAM" id="MobiDB-lite"/>
    </source>
</evidence>
<dbReference type="PANTHER" id="PTHR46411:SF2">
    <property type="entry name" value="AAA+ ATPASE DOMAIN-CONTAINING PROTEIN"/>
    <property type="match status" value="1"/>
</dbReference>
<dbReference type="GO" id="GO:0005524">
    <property type="term" value="F:ATP binding"/>
    <property type="evidence" value="ECO:0007669"/>
    <property type="project" value="InterPro"/>
</dbReference>
<feature type="region of interest" description="Disordered" evidence="1">
    <location>
        <begin position="95"/>
        <end position="119"/>
    </location>
</feature>
<feature type="compositionally biased region" description="Polar residues" evidence="1">
    <location>
        <begin position="1162"/>
        <end position="1173"/>
    </location>
</feature>
<dbReference type="Pfam" id="PF23232">
    <property type="entry name" value="AAA_lid_13"/>
    <property type="match status" value="1"/>
</dbReference>
<keyword evidence="4" id="KW-1185">Reference proteome</keyword>
<proteinExistence type="predicted"/>
<feature type="compositionally biased region" description="Acidic residues" evidence="1">
    <location>
        <begin position="363"/>
        <end position="379"/>
    </location>
</feature>
<dbReference type="EMBL" id="ML977507">
    <property type="protein sequence ID" value="KAF2129150.1"/>
    <property type="molecule type" value="Genomic_DNA"/>
</dbReference>
<evidence type="ECO:0000313" key="4">
    <source>
        <dbReference type="Proteomes" id="UP000799771"/>
    </source>
</evidence>
<gene>
    <name evidence="3" type="ORF">P153DRAFT_367415</name>
</gene>
<sequence>MDMEVNDTDGQHQHTEGAIAPKENGEPNHETTDSPTTTNSHADSFPPTPKPIDLGNKDDSSCSIANDESTPSRDVVGRLKSIETKFNVLETLFNPQVSEDESEDSDYSGRSSDSDGSSYGSRRVLGQVLWYIGRSKRLYEREQRMKKHRKAMRRADSRNVTSDNRDKTNSLENISTAANLRGEPAVLQWVAWKYFIAFKGGFENSVLMPIDAVVGEPEPHIILQLKIQVDTQAPRKRPSGGRPRPAARTKIPEDLPGQLPLPERVKIHSESLNDLFMRIITAHSTWRTAADGSIVFLRPYREFIYYENELRGALANLEKHVESAKISDSELVLLNKEDAHDLDPKATVGKTDESIQKTTSTGDDNETEEVQQGGDEDDSASVKAEEEYTQSPMTTLLHLRCLMRFIDEELKPKIEYINNNKCRKILFHDLWYLLKPGNEVIDQKEKQAYRIVRVEFPRHKVEEPFFRWNKRPSRNRDDEAEIEEDTLVRVHCAYIDFDGKQFGPVSKKFDIAPYGGVKDIKSLPVYPLRFAKDTKLRERLIKRGRMLLDISRYKSMYYSGYTLDSRDEVDSQVVVDFSEALSDETRENWAPVIDTLRTAPDTRDDVDRCVAPCCHGQAVGEDEYIDSRLTEDFFKSLIPDTSFAAPSLLLSPRPLDETQIGSENEPTEDEFVVMTYRVFGFVLRSRKWAQLDLTFLRYENTDARVSTLSAFDQLELPEGHRDMVKSLVTQHFRERQATFARDEQTDLIKGKGKGLILLLHGAPGVGKTTTAEGIAELFQKPLFQITCGDLGSTARDVEVELEKNFALASRWGCILLLDEADVFLSARERKDFERNGLVAVFLRVLEYYAGILFLTTNRIGDFDEAFASRIHMSLHYPELDEAKTIKIFDLNLDLIQQRFKRQDRTITYDASAIKTFAAQHYDDHEYNRWNGRQIRNLCQTALALAEFDAHGRKIDGKVDKEATVQLQLKHFALVQKAYIEFGEYLGDLRGTPGDQRAYDHSLRAKQGTVHQTTPSKFSRSSKAKESSSNARHSSSIPQSQSSAHIDQFQPLVNQGYLPGASPNTRPVYNQPHSSGQTMGSMGNSYDLQHGYPHQGIQQGQMDPRFYQGHQPQQAPQSGYIPQGQGWVAPNMPMNYNPTSQPQQMQPLQGQGLPGQLPPYGYSISQGGVQSNTVGGPESFGQTVHPGESLGGGSGSGVGSS</sequence>
<dbReference type="CDD" id="cd19481">
    <property type="entry name" value="RecA-like_protease"/>
    <property type="match status" value="1"/>
</dbReference>
<feature type="region of interest" description="Disordered" evidence="1">
    <location>
        <begin position="1003"/>
        <end position="1093"/>
    </location>
</feature>
<reference evidence="3" key="1">
    <citation type="journal article" date="2020" name="Stud. Mycol.">
        <title>101 Dothideomycetes genomes: a test case for predicting lifestyles and emergence of pathogens.</title>
        <authorList>
            <person name="Haridas S."/>
            <person name="Albert R."/>
            <person name="Binder M."/>
            <person name="Bloem J."/>
            <person name="Labutti K."/>
            <person name="Salamov A."/>
            <person name="Andreopoulos B."/>
            <person name="Baker S."/>
            <person name="Barry K."/>
            <person name="Bills G."/>
            <person name="Bluhm B."/>
            <person name="Cannon C."/>
            <person name="Castanera R."/>
            <person name="Culley D."/>
            <person name="Daum C."/>
            <person name="Ezra D."/>
            <person name="Gonzalez J."/>
            <person name="Henrissat B."/>
            <person name="Kuo A."/>
            <person name="Liang C."/>
            <person name="Lipzen A."/>
            <person name="Lutzoni F."/>
            <person name="Magnuson J."/>
            <person name="Mondo S."/>
            <person name="Nolan M."/>
            <person name="Ohm R."/>
            <person name="Pangilinan J."/>
            <person name="Park H.-J."/>
            <person name="Ramirez L."/>
            <person name="Alfaro M."/>
            <person name="Sun H."/>
            <person name="Tritt A."/>
            <person name="Yoshinaga Y."/>
            <person name="Zwiers L.-H."/>
            <person name="Turgeon B."/>
            <person name="Goodwin S."/>
            <person name="Spatafora J."/>
            <person name="Crous P."/>
            <person name="Grigoriev I."/>
        </authorList>
    </citation>
    <scope>NUCLEOTIDE SEQUENCE</scope>
    <source>
        <strain evidence="3">CBS 119687</strain>
    </source>
</reference>
<feature type="region of interest" description="Disordered" evidence="1">
    <location>
        <begin position="344"/>
        <end position="381"/>
    </location>
</feature>
<dbReference type="InterPro" id="IPR027417">
    <property type="entry name" value="P-loop_NTPase"/>
</dbReference>
<feature type="compositionally biased region" description="Basic and acidic residues" evidence="1">
    <location>
        <begin position="23"/>
        <end position="32"/>
    </location>
</feature>
<evidence type="ECO:0000259" key="2">
    <source>
        <dbReference type="SMART" id="SM00382"/>
    </source>
</evidence>
<feature type="compositionally biased region" description="Gly residues" evidence="1">
    <location>
        <begin position="1188"/>
        <end position="1200"/>
    </location>
</feature>
<dbReference type="Pfam" id="PF22942">
    <property type="entry name" value="DUF7025"/>
    <property type="match status" value="1"/>
</dbReference>
<feature type="region of interest" description="Disordered" evidence="1">
    <location>
        <begin position="1"/>
        <end position="75"/>
    </location>
</feature>
<dbReference type="InterPro" id="IPR003959">
    <property type="entry name" value="ATPase_AAA_core"/>
</dbReference>
<dbReference type="Pfam" id="PF00004">
    <property type="entry name" value="AAA"/>
    <property type="match status" value="1"/>
</dbReference>
<feature type="compositionally biased region" description="Low complexity" evidence="1">
    <location>
        <begin position="108"/>
        <end position="119"/>
    </location>
</feature>
<feature type="region of interest" description="Disordered" evidence="1">
    <location>
        <begin position="231"/>
        <end position="255"/>
    </location>
</feature>
<evidence type="ECO:0000313" key="3">
    <source>
        <dbReference type="EMBL" id="KAF2129150.1"/>
    </source>
</evidence>
<feature type="domain" description="AAA+ ATPase" evidence="2">
    <location>
        <begin position="753"/>
        <end position="878"/>
    </location>
</feature>
<dbReference type="SUPFAM" id="SSF52540">
    <property type="entry name" value="P-loop containing nucleoside triphosphate hydrolases"/>
    <property type="match status" value="1"/>
</dbReference>
<feature type="region of interest" description="Disordered" evidence="1">
    <location>
        <begin position="1129"/>
        <end position="1200"/>
    </location>
</feature>
<feature type="compositionally biased region" description="Low complexity" evidence="1">
    <location>
        <begin position="1140"/>
        <end position="1158"/>
    </location>
</feature>
<dbReference type="Proteomes" id="UP000799771">
    <property type="component" value="Unassembled WGS sequence"/>
</dbReference>
<feature type="region of interest" description="Disordered" evidence="1">
    <location>
        <begin position="147"/>
        <end position="170"/>
    </location>
</feature>
<dbReference type="InterPro" id="IPR056599">
    <property type="entry name" value="AAA_lid_fung"/>
</dbReference>
<dbReference type="GO" id="GO:0016887">
    <property type="term" value="F:ATP hydrolysis activity"/>
    <property type="evidence" value="ECO:0007669"/>
    <property type="project" value="InterPro"/>
</dbReference>
<accession>A0A6A6ABF1</accession>
<dbReference type="InterPro" id="IPR054289">
    <property type="entry name" value="DUF7025"/>
</dbReference>
<feature type="compositionally biased region" description="Basic and acidic residues" evidence="1">
    <location>
        <begin position="153"/>
        <end position="169"/>
    </location>
</feature>
<feature type="compositionally biased region" description="Low complexity" evidence="1">
    <location>
        <begin position="1033"/>
        <end position="1042"/>
    </location>
</feature>
<dbReference type="PANTHER" id="PTHR46411">
    <property type="entry name" value="FAMILY ATPASE, PUTATIVE-RELATED"/>
    <property type="match status" value="1"/>
</dbReference>
<dbReference type="SMART" id="SM00382">
    <property type="entry name" value="AAA"/>
    <property type="match status" value="1"/>
</dbReference>
<protein>
    <recommendedName>
        <fullName evidence="2">AAA+ ATPase domain-containing protein</fullName>
    </recommendedName>
</protein>
<feature type="compositionally biased region" description="Polar residues" evidence="1">
    <location>
        <begin position="1061"/>
        <end position="1086"/>
    </location>
</feature>
<organism evidence="3 4">
    <name type="scientific">Dothidotthia symphoricarpi CBS 119687</name>
    <dbReference type="NCBI Taxonomy" id="1392245"/>
    <lineage>
        <taxon>Eukaryota</taxon>
        <taxon>Fungi</taxon>
        <taxon>Dikarya</taxon>
        <taxon>Ascomycota</taxon>
        <taxon>Pezizomycotina</taxon>
        <taxon>Dothideomycetes</taxon>
        <taxon>Pleosporomycetidae</taxon>
        <taxon>Pleosporales</taxon>
        <taxon>Dothidotthiaceae</taxon>
        <taxon>Dothidotthia</taxon>
    </lineage>
</organism>
<dbReference type="RefSeq" id="XP_033523539.1">
    <property type="nucleotide sequence ID" value="XM_033668272.1"/>
</dbReference>
<feature type="compositionally biased region" description="Basic and acidic residues" evidence="1">
    <location>
        <begin position="344"/>
        <end position="355"/>
    </location>
</feature>
<name>A0A6A6ABF1_9PLEO</name>
<dbReference type="OrthoDB" id="10042665at2759"/>
<feature type="compositionally biased region" description="Polar residues" evidence="1">
    <location>
        <begin position="33"/>
        <end position="42"/>
    </location>
</feature>
<dbReference type="Gene3D" id="3.40.50.300">
    <property type="entry name" value="P-loop containing nucleotide triphosphate hydrolases"/>
    <property type="match status" value="1"/>
</dbReference>
<dbReference type="GeneID" id="54408704"/>